<dbReference type="Proteomes" id="UP001163823">
    <property type="component" value="Chromosome 10"/>
</dbReference>
<gene>
    <name evidence="1" type="ORF">O6P43_024079</name>
</gene>
<keyword evidence="2" id="KW-1185">Reference proteome</keyword>
<dbReference type="AlphaFoldDB" id="A0AAD7PET6"/>
<dbReference type="KEGG" id="qsa:O6P43_024079"/>
<organism evidence="1 2">
    <name type="scientific">Quillaja saponaria</name>
    <name type="common">Soap bark tree</name>
    <dbReference type="NCBI Taxonomy" id="32244"/>
    <lineage>
        <taxon>Eukaryota</taxon>
        <taxon>Viridiplantae</taxon>
        <taxon>Streptophyta</taxon>
        <taxon>Embryophyta</taxon>
        <taxon>Tracheophyta</taxon>
        <taxon>Spermatophyta</taxon>
        <taxon>Magnoliopsida</taxon>
        <taxon>eudicotyledons</taxon>
        <taxon>Gunneridae</taxon>
        <taxon>Pentapetalae</taxon>
        <taxon>rosids</taxon>
        <taxon>fabids</taxon>
        <taxon>Fabales</taxon>
        <taxon>Quillajaceae</taxon>
        <taxon>Quillaja</taxon>
    </lineage>
</organism>
<comment type="caution">
    <text evidence="1">The sequence shown here is derived from an EMBL/GenBank/DDBJ whole genome shotgun (WGS) entry which is preliminary data.</text>
</comment>
<accession>A0AAD7PET6</accession>
<protein>
    <submittedName>
        <fullName evidence="1">Uncharacterized protein</fullName>
    </submittedName>
</protein>
<dbReference type="EMBL" id="JARAOO010000010">
    <property type="protein sequence ID" value="KAJ7952185.1"/>
    <property type="molecule type" value="Genomic_DNA"/>
</dbReference>
<evidence type="ECO:0000313" key="2">
    <source>
        <dbReference type="Proteomes" id="UP001163823"/>
    </source>
</evidence>
<proteinExistence type="predicted"/>
<evidence type="ECO:0000313" key="1">
    <source>
        <dbReference type="EMBL" id="KAJ7952185.1"/>
    </source>
</evidence>
<sequence length="119" mass="13662">MMQKMDWMFNEFLALYGLITLDKRNPTPIKLTMEVDTKSFPTVQVNTEHSHFSPNVNSPIQESTPTFVVSQILNENTTIPPFVQTQAKKLPNIQEFIPAVFNNPLQEEPDCFQNFSRGT</sequence>
<name>A0AAD7PET6_QUISA</name>
<reference evidence="1" key="1">
    <citation type="journal article" date="2023" name="Science">
        <title>Elucidation of the pathway for biosynthesis of saponin adjuvants from the soapbark tree.</title>
        <authorList>
            <person name="Reed J."/>
            <person name="Orme A."/>
            <person name="El-Demerdash A."/>
            <person name="Owen C."/>
            <person name="Martin L.B.B."/>
            <person name="Misra R.C."/>
            <person name="Kikuchi S."/>
            <person name="Rejzek M."/>
            <person name="Martin A.C."/>
            <person name="Harkess A."/>
            <person name="Leebens-Mack J."/>
            <person name="Louveau T."/>
            <person name="Stephenson M.J."/>
            <person name="Osbourn A."/>
        </authorList>
    </citation>
    <scope>NUCLEOTIDE SEQUENCE</scope>
    <source>
        <strain evidence="1">S10</strain>
    </source>
</reference>